<keyword evidence="7 15" id="KW-0479">Metal-binding</keyword>
<dbReference type="KEGG" id="tsl:A3L11_07570"/>
<evidence type="ECO:0000256" key="1">
    <source>
        <dbReference type="ARBA" id="ARBA00003314"/>
    </source>
</evidence>
<dbReference type="InterPro" id="IPR004495">
    <property type="entry name" value="Met-tRNA-synth_bsu_C"/>
</dbReference>
<dbReference type="InterPro" id="IPR012340">
    <property type="entry name" value="NA-bd_OB-fold"/>
</dbReference>
<evidence type="ECO:0000256" key="13">
    <source>
        <dbReference type="ARBA" id="ARBA00023146"/>
    </source>
</evidence>
<keyword evidence="12 15" id="KW-0648">Protein biosynthesis</keyword>
<organism evidence="18 19">
    <name type="scientific">Thermococcus siculi</name>
    <dbReference type="NCBI Taxonomy" id="72803"/>
    <lineage>
        <taxon>Archaea</taxon>
        <taxon>Methanobacteriati</taxon>
        <taxon>Methanobacteriota</taxon>
        <taxon>Thermococci</taxon>
        <taxon>Thermococcales</taxon>
        <taxon>Thermococcaceae</taxon>
        <taxon>Thermococcus</taxon>
    </lineage>
</organism>
<feature type="binding site" evidence="15">
    <location>
        <position position="159"/>
    </location>
    <ligand>
        <name>Zn(2+)</name>
        <dbReference type="ChEBI" id="CHEBI:29105"/>
    </ligand>
</feature>
<dbReference type="PANTHER" id="PTHR45765">
    <property type="entry name" value="METHIONINE--TRNA LIGASE"/>
    <property type="match status" value="1"/>
</dbReference>
<keyword evidence="19" id="KW-1185">Reference proteome</keyword>
<feature type="binding site" evidence="15">
    <location>
        <position position="156"/>
    </location>
    <ligand>
        <name>Zn(2+)</name>
        <dbReference type="ChEBI" id="CHEBI:29105"/>
    </ligand>
</feature>
<dbReference type="Pfam" id="PF19303">
    <property type="entry name" value="Anticodon_3"/>
    <property type="match status" value="1"/>
</dbReference>
<dbReference type="EC" id="6.1.1.10" evidence="15"/>
<dbReference type="Gene3D" id="1.10.730.10">
    <property type="entry name" value="Isoleucyl-tRNA Synthetase, Domain 1"/>
    <property type="match status" value="1"/>
</dbReference>
<dbReference type="CDD" id="cd00814">
    <property type="entry name" value="MetRS_core"/>
    <property type="match status" value="1"/>
</dbReference>
<dbReference type="InterPro" id="IPR014729">
    <property type="entry name" value="Rossmann-like_a/b/a_fold"/>
</dbReference>
<dbReference type="CDD" id="cd02800">
    <property type="entry name" value="tRNA_bind_EcMetRS_like"/>
    <property type="match status" value="1"/>
</dbReference>
<dbReference type="GO" id="GO:0046872">
    <property type="term" value="F:metal ion binding"/>
    <property type="evidence" value="ECO:0007669"/>
    <property type="project" value="UniProtKB-KW"/>
</dbReference>
<dbReference type="SUPFAM" id="SSF57770">
    <property type="entry name" value="Methionyl-tRNA synthetase (MetRS), Zn-domain"/>
    <property type="match status" value="1"/>
</dbReference>
<dbReference type="InterPro" id="IPR014758">
    <property type="entry name" value="Met-tRNA_synth"/>
</dbReference>
<comment type="catalytic activity">
    <reaction evidence="14 15">
        <text>tRNA(Met) + L-methionine + ATP = L-methionyl-tRNA(Met) + AMP + diphosphate</text>
        <dbReference type="Rhea" id="RHEA:13481"/>
        <dbReference type="Rhea" id="RHEA-COMP:9667"/>
        <dbReference type="Rhea" id="RHEA-COMP:9698"/>
        <dbReference type="ChEBI" id="CHEBI:30616"/>
        <dbReference type="ChEBI" id="CHEBI:33019"/>
        <dbReference type="ChEBI" id="CHEBI:57844"/>
        <dbReference type="ChEBI" id="CHEBI:78442"/>
        <dbReference type="ChEBI" id="CHEBI:78530"/>
        <dbReference type="ChEBI" id="CHEBI:456215"/>
        <dbReference type="EC" id="6.1.1.10"/>
    </reaction>
</comment>
<evidence type="ECO:0000313" key="19">
    <source>
        <dbReference type="Proteomes" id="UP000250125"/>
    </source>
</evidence>
<dbReference type="FunFam" id="2.20.28.20:FF:000001">
    <property type="entry name" value="Methionine--tRNA ligase"/>
    <property type="match status" value="1"/>
</dbReference>
<dbReference type="GO" id="GO:0000049">
    <property type="term" value="F:tRNA binding"/>
    <property type="evidence" value="ECO:0007669"/>
    <property type="project" value="UniProtKB-UniRule"/>
</dbReference>
<comment type="cofactor">
    <cofactor evidence="15">
        <name>Zn(2+)</name>
        <dbReference type="ChEBI" id="CHEBI:29105"/>
    </cofactor>
    <text evidence="15">Binds 1 zinc ion per subunit.</text>
</comment>
<dbReference type="OrthoDB" id="371856at2157"/>
<dbReference type="GO" id="GO:0005829">
    <property type="term" value="C:cytosol"/>
    <property type="evidence" value="ECO:0007669"/>
    <property type="project" value="TreeGrafter"/>
</dbReference>
<dbReference type="GeneID" id="33318086"/>
<keyword evidence="8 15" id="KW-0547">Nucleotide-binding</keyword>
<comment type="subunit">
    <text evidence="3 15">Homodimer.</text>
</comment>
<evidence type="ECO:0000256" key="14">
    <source>
        <dbReference type="ARBA" id="ARBA00047364"/>
    </source>
</evidence>
<feature type="region of interest" description="Disordered" evidence="16">
    <location>
        <begin position="611"/>
        <end position="636"/>
    </location>
</feature>
<protein>
    <recommendedName>
        <fullName evidence="15">Methionine--tRNA ligase</fullName>
        <ecNumber evidence="15">6.1.1.10</ecNumber>
    </recommendedName>
    <alternativeName>
        <fullName evidence="15">Methionyl-tRNA synthetase</fullName>
        <shortName evidence="15">MetRS</shortName>
    </alternativeName>
</protein>
<dbReference type="InterPro" id="IPR015413">
    <property type="entry name" value="Methionyl/Leucyl_tRNA_Synth"/>
</dbReference>
<comment type="subcellular location">
    <subcellularLocation>
        <location evidence="2 15">Cytoplasm</location>
    </subcellularLocation>
</comment>
<dbReference type="EMBL" id="CP015103">
    <property type="protein sequence ID" value="ASJ09093.1"/>
    <property type="molecule type" value="Genomic_DNA"/>
</dbReference>
<dbReference type="AlphaFoldDB" id="A0A2Z2MY78"/>
<dbReference type="SUPFAM" id="SSF47323">
    <property type="entry name" value="Anticodon-binding domain of a subclass of class I aminoacyl-tRNA synthetases"/>
    <property type="match status" value="1"/>
</dbReference>
<sequence length="746" mass="86742">MVRYMVTSALPYANGPIHAGHLAGAYLPADIFVRYLRLKGEEVLFICGTDEHGTPITFRALKEGRSPREIVDEFHEHIKTTFERAKISFDYFGRTELPVHYRVSQEFFLKALENGHLVKKVSKQAYCEHDRMFLPDRYVIGTCPYCGAENQRGDQCEVCGHPLTPEILINPRCNICGNPITFKDSAHYYIRMGDFQERLKKWVESQEHWKPNVRNTVLGWINEGLEERAMTRDLDWGIPVPLDDEDVKGKVLYVWFEAPIGYISITIEHLKREGKENEWKKFWLNLDGETKVIHFIGKDNIPFHAIFWPAFLMAYGKYRDGDVEAEWNLPYDIPANEYLNLEGKKFSTSRNWAIWVHEFLDAFPADYLRYYLTAIMPETRDSDFNFADFKSKINEELVNNLGNFVHRAMTFVNRYFDGKVPERGELDDLDRQAFEEIQKAFEETGELIVHYRFKDALKRVMELAIFGNRYFDYQKPWKTAKTDRERTATTVNVSLQIVKALGILLEPFLPDASEKIWHLLNLEELKRWEFTELPAGHRVRKASPMFRKVTDEDIIHFIVNYIGRGNPDSARILLDKYYKRDDVFKVVLERFGEKREEEALALLRSIYGEAPSTGKKAGKAEKAKAPQKKEKAKKEGNKMEYVSFDDFMKLDLRVGKIIEVNDHPNADKLYVVKVDLGDEVRQLVAGLKKYYKPEELLNRYVVIIANLEPKKLRGVESQGMLLAADDGENVALLMPDKEIKLGSRIR</sequence>
<keyword evidence="6 15" id="KW-0436">Ligase</keyword>
<dbReference type="Pfam" id="PF01588">
    <property type="entry name" value="tRNA_bind"/>
    <property type="match status" value="1"/>
</dbReference>
<keyword evidence="10 15" id="KW-0067">ATP-binding</keyword>
<dbReference type="RefSeq" id="WP_088856327.1">
    <property type="nucleotide sequence ID" value="NZ_CP015103.1"/>
</dbReference>
<dbReference type="GO" id="GO:0004825">
    <property type="term" value="F:methionine-tRNA ligase activity"/>
    <property type="evidence" value="ECO:0007669"/>
    <property type="project" value="UniProtKB-UniRule"/>
</dbReference>
<accession>A0A2Z2MY78</accession>
<dbReference type="InterPro" id="IPR009080">
    <property type="entry name" value="tRNAsynth_Ia_anticodon-bd"/>
</dbReference>
<evidence type="ECO:0000256" key="8">
    <source>
        <dbReference type="ARBA" id="ARBA00022741"/>
    </source>
</evidence>
<dbReference type="Proteomes" id="UP000250125">
    <property type="component" value="Chromosome"/>
</dbReference>
<feature type="short sequence motif" description="'KMSKS' region" evidence="15">
    <location>
        <begin position="345"/>
        <end position="349"/>
    </location>
</feature>
<dbReference type="Gene3D" id="2.40.50.140">
    <property type="entry name" value="Nucleic acid-binding proteins"/>
    <property type="match status" value="1"/>
</dbReference>
<feature type="compositionally biased region" description="Basic and acidic residues" evidence="16">
    <location>
        <begin position="618"/>
        <end position="636"/>
    </location>
</feature>
<gene>
    <name evidence="15" type="primary">metG</name>
    <name evidence="18" type="ORF">A3L11_07570</name>
</gene>
<dbReference type="InterPro" id="IPR002547">
    <property type="entry name" value="tRNA-bd_dom"/>
</dbReference>
<evidence type="ECO:0000313" key="18">
    <source>
        <dbReference type="EMBL" id="ASJ09093.1"/>
    </source>
</evidence>
<evidence type="ECO:0000256" key="15">
    <source>
        <dbReference type="HAMAP-Rule" id="MF_00098"/>
    </source>
</evidence>
<evidence type="ECO:0000256" key="2">
    <source>
        <dbReference type="ARBA" id="ARBA00004496"/>
    </source>
</evidence>
<evidence type="ECO:0000259" key="17">
    <source>
        <dbReference type="PROSITE" id="PS50886"/>
    </source>
</evidence>
<dbReference type="Pfam" id="PF09334">
    <property type="entry name" value="tRNA-synt_1g"/>
    <property type="match status" value="1"/>
</dbReference>
<dbReference type="Gene3D" id="2.20.28.20">
    <property type="entry name" value="Methionyl-tRNA synthetase, Zn-domain"/>
    <property type="match status" value="1"/>
</dbReference>
<keyword evidence="13 15" id="KW-0030">Aminoacyl-tRNA synthetase</keyword>
<evidence type="ECO:0000256" key="5">
    <source>
        <dbReference type="ARBA" id="ARBA00022555"/>
    </source>
</evidence>
<dbReference type="InterPro" id="IPR033911">
    <property type="entry name" value="MetRS_core"/>
</dbReference>
<feature type="short sequence motif" description="'HIGH' region" evidence="15">
    <location>
        <begin position="11"/>
        <end position="21"/>
    </location>
</feature>
<evidence type="ECO:0000256" key="12">
    <source>
        <dbReference type="ARBA" id="ARBA00022917"/>
    </source>
</evidence>
<dbReference type="InterPro" id="IPR023458">
    <property type="entry name" value="Met-tRNA_ligase_1"/>
</dbReference>
<feature type="binding site" evidence="15">
    <location>
        <position position="146"/>
    </location>
    <ligand>
        <name>Zn(2+)</name>
        <dbReference type="ChEBI" id="CHEBI:29105"/>
    </ligand>
</feature>
<evidence type="ECO:0000256" key="6">
    <source>
        <dbReference type="ARBA" id="ARBA00022598"/>
    </source>
</evidence>
<dbReference type="NCBIfam" id="TIGR00399">
    <property type="entry name" value="metG_C_term"/>
    <property type="match status" value="1"/>
</dbReference>
<evidence type="ECO:0000256" key="11">
    <source>
        <dbReference type="ARBA" id="ARBA00022884"/>
    </source>
</evidence>
<reference evidence="18 19" key="1">
    <citation type="submission" date="2016-04" db="EMBL/GenBank/DDBJ databases">
        <title>Complete genome sequence of Thermococcus siculi type strain RG-20.</title>
        <authorList>
            <person name="Oger P.M."/>
        </authorList>
    </citation>
    <scope>NUCLEOTIDE SEQUENCE [LARGE SCALE GENOMIC DNA]</scope>
    <source>
        <strain evidence="18 19">RG-20</strain>
    </source>
</reference>
<feature type="binding site" evidence="15">
    <location>
        <position position="143"/>
    </location>
    <ligand>
        <name>Zn(2+)</name>
        <dbReference type="ChEBI" id="CHEBI:29105"/>
    </ligand>
</feature>
<dbReference type="Gene3D" id="3.40.50.620">
    <property type="entry name" value="HUPs"/>
    <property type="match status" value="1"/>
</dbReference>
<evidence type="ECO:0000256" key="9">
    <source>
        <dbReference type="ARBA" id="ARBA00022833"/>
    </source>
</evidence>
<dbReference type="InterPro" id="IPR029038">
    <property type="entry name" value="MetRS_Zn"/>
</dbReference>
<dbReference type="PANTHER" id="PTHR45765:SF1">
    <property type="entry name" value="METHIONINE--TRNA LIGASE, CYTOPLASMIC"/>
    <property type="match status" value="1"/>
</dbReference>
<feature type="domain" description="TRNA-binding" evidence="17">
    <location>
        <begin position="646"/>
        <end position="746"/>
    </location>
</feature>
<dbReference type="PROSITE" id="PS50886">
    <property type="entry name" value="TRBD"/>
    <property type="match status" value="1"/>
</dbReference>
<evidence type="ECO:0000256" key="3">
    <source>
        <dbReference type="ARBA" id="ARBA00011738"/>
    </source>
</evidence>
<proteinExistence type="inferred from homology"/>
<evidence type="ECO:0000256" key="7">
    <source>
        <dbReference type="ARBA" id="ARBA00022723"/>
    </source>
</evidence>
<dbReference type="CDD" id="cd07957">
    <property type="entry name" value="Anticodon_Ia_Met"/>
    <property type="match status" value="1"/>
</dbReference>
<evidence type="ECO:0000256" key="4">
    <source>
        <dbReference type="ARBA" id="ARBA00022490"/>
    </source>
</evidence>
<dbReference type="InterPro" id="IPR001412">
    <property type="entry name" value="aa-tRNA-synth_I_CS"/>
</dbReference>
<dbReference type="GO" id="GO:0006431">
    <property type="term" value="P:methionyl-tRNA aminoacylation"/>
    <property type="evidence" value="ECO:0007669"/>
    <property type="project" value="UniProtKB-UniRule"/>
</dbReference>
<comment type="similarity">
    <text evidence="15">Belongs to the class-I aminoacyl-tRNA synthetase family. MetG type 1 subfamily.</text>
</comment>
<dbReference type="PROSITE" id="PS00178">
    <property type="entry name" value="AA_TRNA_LIGASE_I"/>
    <property type="match status" value="1"/>
</dbReference>
<dbReference type="HAMAP" id="MF_00098">
    <property type="entry name" value="Met_tRNA_synth_type1"/>
    <property type="match status" value="1"/>
</dbReference>
<evidence type="ECO:0000256" key="10">
    <source>
        <dbReference type="ARBA" id="ARBA00022840"/>
    </source>
</evidence>
<dbReference type="NCBIfam" id="NF001100">
    <property type="entry name" value="PRK00133.1"/>
    <property type="match status" value="1"/>
</dbReference>
<keyword evidence="9 15" id="KW-0862">Zinc</keyword>
<keyword evidence="4 15" id="KW-0963">Cytoplasm</keyword>
<keyword evidence="11 15" id="KW-0694">RNA-binding</keyword>
<feature type="binding site" evidence="15">
    <location>
        <position position="348"/>
    </location>
    <ligand>
        <name>ATP</name>
        <dbReference type="ChEBI" id="CHEBI:30616"/>
    </ligand>
</feature>
<comment type="function">
    <text evidence="1 15">Is required not only for elongation of protein synthesis but also for the initiation of all mRNA translation through initiator tRNA(fMet) aminoacylation.</text>
</comment>
<dbReference type="SUPFAM" id="SSF52374">
    <property type="entry name" value="Nucleotidylyl transferase"/>
    <property type="match status" value="1"/>
</dbReference>
<dbReference type="GO" id="GO:0005524">
    <property type="term" value="F:ATP binding"/>
    <property type="evidence" value="ECO:0007669"/>
    <property type="project" value="UniProtKB-UniRule"/>
</dbReference>
<evidence type="ECO:0000256" key="16">
    <source>
        <dbReference type="SAM" id="MobiDB-lite"/>
    </source>
</evidence>
<dbReference type="PRINTS" id="PR01041">
    <property type="entry name" value="TRNASYNTHMET"/>
</dbReference>
<dbReference type="FunFam" id="2.40.50.140:FF:000042">
    <property type="entry name" value="Methionine--tRNA ligase"/>
    <property type="match status" value="1"/>
</dbReference>
<dbReference type="InterPro" id="IPR041872">
    <property type="entry name" value="Anticodon_Met"/>
</dbReference>
<keyword evidence="5 15" id="KW-0820">tRNA-binding</keyword>
<dbReference type="NCBIfam" id="TIGR00398">
    <property type="entry name" value="metG"/>
    <property type="match status" value="1"/>
</dbReference>
<dbReference type="SUPFAM" id="SSF50249">
    <property type="entry name" value="Nucleic acid-binding proteins"/>
    <property type="match status" value="1"/>
</dbReference>
<name>A0A2Z2MY78_9EURY</name>